<dbReference type="GeneID" id="63783450"/>
<feature type="transmembrane region" description="Helical" evidence="7">
    <location>
        <begin position="241"/>
        <end position="260"/>
    </location>
</feature>
<evidence type="ECO:0000256" key="5">
    <source>
        <dbReference type="ARBA" id="ARBA00023242"/>
    </source>
</evidence>
<feature type="transmembrane region" description="Helical" evidence="7">
    <location>
        <begin position="449"/>
        <end position="473"/>
    </location>
</feature>
<dbReference type="STRING" id="56484.A0A1Y2FGE8"/>
<keyword evidence="3 7" id="KW-1133">Transmembrane helix</keyword>
<evidence type="ECO:0000256" key="1">
    <source>
        <dbReference type="ARBA" id="ARBA00004473"/>
    </source>
</evidence>
<evidence type="ECO:0000256" key="3">
    <source>
        <dbReference type="ARBA" id="ARBA00022989"/>
    </source>
</evidence>
<accession>A0A1Y2FGE8</accession>
<comment type="caution">
    <text evidence="9">The sequence shown here is derived from an EMBL/GenBank/DDBJ whole genome shotgun (WGS) entry which is preliminary data.</text>
</comment>
<evidence type="ECO:0000256" key="4">
    <source>
        <dbReference type="ARBA" id="ARBA00023136"/>
    </source>
</evidence>
<gene>
    <name evidence="9" type="ORF">BCR37DRAFT_289941</name>
</gene>
<keyword evidence="2 7" id="KW-0812">Transmembrane</keyword>
<feature type="transmembrane region" description="Helical" evidence="7">
    <location>
        <begin position="174"/>
        <end position="193"/>
    </location>
</feature>
<organism evidence="9 10">
    <name type="scientific">Protomyces lactucae-debilis</name>
    <dbReference type="NCBI Taxonomy" id="2754530"/>
    <lineage>
        <taxon>Eukaryota</taxon>
        <taxon>Fungi</taxon>
        <taxon>Dikarya</taxon>
        <taxon>Ascomycota</taxon>
        <taxon>Taphrinomycotina</taxon>
        <taxon>Taphrinomycetes</taxon>
        <taxon>Taphrinales</taxon>
        <taxon>Protomycetaceae</taxon>
        <taxon>Protomyces</taxon>
    </lineage>
</organism>
<dbReference type="GO" id="GO:0071765">
    <property type="term" value="P:nuclear inner membrane organization"/>
    <property type="evidence" value="ECO:0007669"/>
    <property type="project" value="InterPro"/>
</dbReference>
<name>A0A1Y2FGE8_PROLT</name>
<dbReference type="RefSeq" id="XP_040725599.1">
    <property type="nucleotide sequence ID" value="XM_040866851.1"/>
</dbReference>
<dbReference type="Proteomes" id="UP000193685">
    <property type="component" value="Unassembled WGS sequence"/>
</dbReference>
<evidence type="ECO:0000256" key="7">
    <source>
        <dbReference type="SAM" id="Phobius"/>
    </source>
</evidence>
<sequence length="514" mass="57605">MSLLKRKQTKLLTCYYCNQQTGRASSAARIEAWTCPLCEALNVLDSQGNIADTIPEKYQRHTTRPLAHRPKQAPDLQSPFCATCSSNQALLTKTLASYLPDESDKDYALYESALPAYKASLEERFPPFCASCAPALQARLERNNYVAKSIALGGWLSGRIDQQSHVSWLGHATWLVRGICFWTVHAAVLIWCLCEAVSRPIQSDLSWPMIMVCLCLGAFWNPQAIAHQQFPRLKVHGKSEYLQLQLSMFVLRFAAFIILPRLAVVSPLRTRFGMLGVVLSLLHAWLSTQLVWLERPTVARLTDTSTKLRDMLPAEPDFDLAAPIRESPFQVPVARHQSSKEYIEVAADDDEEEDSMDWQPSPPASRASPFASTFAPASEAHSVFGTSAFTRRLPTETSEKSRDTTLLAPQRLFAPEQPTGLESLFHAAVRLEDEPLLVRSLRQVRRSPLPLLMVVTSLAALGGSVCLVLRWYMRCLLLYGVSGLGLVHRARCQMEPDDGGRRGRTRRTTMTWHK</sequence>
<reference evidence="9 10" key="1">
    <citation type="submission" date="2016-07" db="EMBL/GenBank/DDBJ databases">
        <title>Pervasive Adenine N6-methylation of Active Genes in Fungi.</title>
        <authorList>
            <consortium name="DOE Joint Genome Institute"/>
            <person name="Mondo S.J."/>
            <person name="Dannebaum R.O."/>
            <person name="Kuo R.C."/>
            <person name="Labutti K."/>
            <person name="Haridas S."/>
            <person name="Kuo A."/>
            <person name="Salamov A."/>
            <person name="Ahrendt S.R."/>
            <person name="Lipzen A."/>
            <person name="Sullivan W."/>
            <person name="Andreopoulos W.B."/>
            <person name="Clum A."/>
            <person name="Lindquist E."/>
            <person name="Daum C."/>
            <person name="Ramamoorthy G.K."/>
            <person name="Gryganskyi A."/>
            <person name="Culley D."/>
            <person name="Magnuson J.K."/>
            <person name="James T.Y."/>
            <person name="O'Malley M.A."/>
            <person name="Stajich J.E."/>
            <person name="Spatafora J.W."/>
            <person name="Visel A."/>
            <person name="Grigoriev I.V."/>
        </authorList>
    </citation>
    <scope>NUCLEOTIDE SEQUENCE [LARGE SCALE GENOMIC DNA]</scope>
    <source>
        <strain evidence="9 10">12-1054</strain>
    </source>
</reference>
<dbReference type="AlphaFoldDB" id="A0A1Y2FGE8"/>
<dbReference type="GO" id="GO:0034506">
    <property type="term" value="C:chromosome, centromeric core domain"/>
    <property type="evidence" value="ECO:0007669"/>
    <property type="project" value="TreeGrafter"/>
</dbReference>
<keyword evidence="4 7" id="KW-0472">Membrane</keyword>
<feature type="transmembrane region" description="Helical" evidence="7">
    <location>
        <begin position="272"/>
        <end position="293"/>
    </location>
</feature>
<evidence type="ECO:0000256" key="6">
    <source>
        <dbReference type="SAM" id="MobiDB-lite"/>
    </source>
</evidence>
<dbReference type="GO" id="GO:0044732">
    <property type="term" value="C:mitotic spindle pole body"/>
    <property type="evidence" value="ECO:0007669"/>
    <property type="project" value="TreeGrafter"/>
</dbReference>
<feature type="transmembrane region" description="Helical" evidence="7">
    <location>
        <begin position="205"/>
        <end position="221"/>
    </location>
</feature>
<evidence type="ECO:0000313" key="10">
    <source>
        <dbReference type="Proteomes" id="UP000193685"/>
    </source>
</evidence>
<dbReference type="InterPro" id="IPR042321">
    <property type="entry name" value="Ima1"/>
</dbReference>
<dbReference type="PANTHER" id="PTHR28538">
    <property type="entry name" value="INTEGRAL INNER NUCLEAR MEMBRANE PROTEIN IMA1"/>
    <property type="match status" value="1"/>
</dbReference>
<dbReference type="PANTHER" id="PTHR28538:SF1">
    <property type="entry name" value="INTEGRAL INNER NUCLEAR MEMBRANE PROTEIN IMA1"/>
    <property type="match status" value="1"/>
</dbReference>
<dbReference type="OMA" id="AREITMW"/>
<evidence type="ECO:0000256" key="2">
    <source>
        <dbReference type="ARBA" id="ARBA00022692"/>
    </source>
</evidence>
<keyword evidence="5" id="KW-0539">Nucleus</keyword>
<dbReference type="InterPro" id="IPR018617">
    <property type="entry name" value="Ima1_N"/>
</dbReference>
<comment type="subcellular location">
    <subcellularLocation>
        <location evidence="1">Nucleus inner membrane</location>
        <topology evidence="1">Multi-pass membrane protein</topology>
    </subcellularLocation>
</comment>
<feature type="domain" description="Ima1 N-terminal" evidence="8">
    <location>
        <begin position="12"/>
        <end position="135"/>
    </location>
</feature>
<keyword evidence="10" id="KW-1185">Reference proteome</keyword>
<dbReference type="GO" id="GO:0034992">
    <property type="term" value="C:microtubule organizing center attachment site"/>
    <property type="evidence" value="ECO:0007669"/>
    <property type="project" value="TreeGrafter"/>
</dbReference>
<protein>
    <submittedName>
        <fullName evidence="9">Ima1 N-terminal domain-domain-containing protein</fullName>
    </submittedName>
</protein>
<dbReference type="OrthoDB" id="5966927at2759"/>
<proteinExistence type="predicted"/>
<evidence type="ECO:0000313" key="9">
    <source>
        <dbReference type="EMBL" id="ORY83018.1"/>
    </source>
</evidence>
<dbReference type="EMBL" id="MCFI01000008">
    <property type="protein sequence ID" value="ORY83018.1"/>
    <property type="molecule type" value="Genomic_DNA"/>
</dbReference>
<dbReference type="Pfam" id="PF09779">
    <property type="entry name" value="Ima1_N"/>
    <property type="match status" value="1"/>
</dbReference>
<feature type="region of interest" description="Disordered" evidence="6">
    <location>
        <begin position="348"/>
        <end position="370"/>
    </location>
</feature>
<dbReference type="GO" id="GO:0005637">
    <property type="term" value="C:nuclear inner membrane"/>
    <property type="evidence" value="ECO:0007669"/>
    <property type="project" value="UniProtKB-SubCell"/>
</dbReference>
<evidence type="ECO:0000259" key="8">
    <source>
        <dbReference type="Pfam" id="PF09779"/>
    </source>
</evidence>